<gene>
    <name evidence="1" type="ORF">Pan216_37070</name>
</gene>
<proteinExistence type="predicted"/>
<dbReference type="RefSeq" id="WP_145259858.1">
    <property type="nucleotide sequence ID" value="NZ_CP036279.1"/>
</dbReference>
<protein>
    <submittedName>
        <fullName evidence="1">Uncharacterized protein</fullName>
    </submittedName>
</protein>
<evidence type="ECO:0000313" key="1">
    <source>
        <dbReference type="EMBL" id="QDU62835.1"/>
    </source>
</evidence>
<keyword evidence="2" id="KW-1185">Reference proteome</keyword>
<dbReference type="KEGG" id="knv:Pan216_37070"/>
<reference evidence="1 2" key="1">
    <citation type="submission" date="2019-02" db="EMBL/GenBank/DDBJ databases">
        <title>Deep-cultivation of Planctomycetes and their phenomic and genomic characterization uncovers novel biology.</title>
        <authorList>
            <person name="Wiegand S."/>
            <person name="Jogler M."/>
            <person name="Boedeker C."/>
            <person name="Pinto D."/>
            <person name="Vollmers J."/>
            <person name="Rivas-Marin E."/>
            <person name="Kohn T."/>
            <person name="Peeters S.H."/>
            <person name="Heuer A."/>
            <person name="Rast P."/>
            <person name="Oberbeckmann S."/>
            <person name="Bunk B."/>
            <person name="Jeske O."/>
            <person name="Meyerdierks A."/>
            <person name="Storesund J.E."/>
            <person name="Kallscheuer N."/>
            <person name="Luecker S."/>
            <person name="Lage O.M."/>
            <person name="Pohl T."/>
            <person name="Merkel B.J."/>
            <person name="Hornburger P."/>
            <person name="Mueller R.-W."/>
            <person name="Bruemmer F."/>
            <person name="Labrenz M."/>
            <person name="Spormann A.M."/>
            <person name="Op den Camp H."/>
            <person name="Overmann J."/>
            <person name="Amann R."/>
            <person name="Jetten M.S.M."/>
            <person name="Mascher T."/>
            <person name="Medema M.H."/>
            <person name="Devos D.P."/>
            <person name="Kaster A.-K."/>
            <person name="Ovreas L."/>
            <person name="Rohde M."/>
            <person name="Galperin M.Y."/>
            <person name="Jogler C."/>
        </authorList>
    </citation>
    <scope>NUCLEOTIDE SEQUENCE [LARGE SCALE GENOMIC DNA]</scope>
    <source>
        <strain evidence="1 2">Pan216</strain>
    </source>
</reference>
<sequence length="127" mass="14361">MATTSPAPSPKLSPVIRLEEFAERAFADKLPEDAKNVEWGCWTEDDGSVAVSVSYHMNGRDIDDRVIGSLPGDFDWYYIDGIPDFGRALNKASFVGPREAIREIREKFEKFEAAWADLRALLRPIRD</sequence>
<dbReference type="AlphaFoldDB" id="A0A518B784"/>
<dbReference type="EMBL" id="CP036279">
    <property type="protein sequence ID" value="QDU62835.1"/>
    <property type="molecule type" value="Genomic_DNA"/>
</dbReference>
<accession>A0A518B784</accession>
<organism evidence="1 2">
    <name type="scientific">Kolteria novifilia</name>
    <dbReference type="NCBI Taxonomy" id="2527975"/>
    <lineage>
        <taxon>Bacteria</taxon>
        <taxon>Pseudomonadati</taxon>
        <taxon>Planctomycetota</taxon>
        <taxon>Planctomycetia</taxon>
        <taxon>Kolteriales</taxon>
        <taxon>Kolteriaceae</taxon>
        <taxon>Kolteria</taxon>
    </lineage>
</organism>
<name>A0A518B784_9BACT</name>
<dbReference type="Proteomes" id="UP000317093">
    <property type="component" value="Chromosome"/>
</dbReference>
<evidence type="ECO:0000313" key="2">
    <source>
        <dbReference type="Proteomes" id="UP000317093"/>
    </source>
</evidence>